<proteinExistence type="predicted"/>
<dbReference type="SUPFAM" id="SSF56784">
    <property type="entry name" value="HAD-like"/>
    <property type="match status" value="1"/>
</dbReference>
<dbReference type="AlphaFoldDB" id="A0A1E4S905"/>
<dbReference type="Pfam" id="PF12710">
    <property type="entry name" value="HAD"/>
    <property type="match status" value="1"/>
</dbReference>
<accession>A0A1E4S905</accession>
<dbReference type="RefSeq" id="XP_020073035.1">
    <property type="nucleotide sequence ID" value="XM_020212450.1"/>
</dbReference>
<dbReference type="Gene3D" id="3.40.50.1000">
    <property type="entry name" value="HAD superfamily/HAD-like"/>
    <property type="match status" value="1"/>
</dbReference>
<dbReference type="InterPro" id="IPR036412">
    <property type="entry name" value="HAD-like_sf"/>
</dbReference>
<dbReference type="OMA" id="VPFHEFD"/>
<gene>
    <name evidence="2" type="ORF">CYBJADRAFT_122854</name>
</gene>
<name>A0A1E4S905_CYBJN</name>
<dbReference type="STRING" id="983966.A0A1E4S905"/>
<dbReference type="InterPro" id="IPR023214">
    <property type="entry name" value="HAD_sf"/>
</dbReference>
<dbReference type="Gene3D" id="3.90.1470.20">
    <property type="match status" value="1"/>
</dbReference>
<dbReference type="InterPro" id="IPR050849">
    <property type="entry name" value="HAD-like_hydrolase_phosphatase"/>
</dbReference>
<dbReference type="PANTHER" id="PTHR28181">
    <property type="entry name" value="UPF0655 PROTEIN YCR015C"/>
    <property type="match status" value="1"/>
</dbReference>
<dbReference type="Proteomes" id="UP000094389">
    <property type="component" value="Unassembled WGS sequence"/>
</dbReference>
<dbReference type="OrthoDB" id="10014216at2759"/>
<sequence>MSFVKEYENKKAIIFTDFDGTVTLQDSNDYLTENLGFGLAKRLELNELILNGAMSFRDAFSQMLESIPTPFDESVEYLLQHIELDPGFKETFHWCEQNDIPIVVVSSGMKPIIKALLQKLVGEEAVERIEIVSNDVEVNAEDQSWRISYRDETPFGHDKSRAIRPYSEARPSGSQQKLFYCGDGVSDLSAARETDLLFAKRGKDLVTICRRDKIPFTQFDSFKDILKDIKSVLSEDVTIDQLDENKRAL</sequence>
<evidence type="ECO:0000313" key="2">
    <source>
        <dbReference type="EMBL" id="ODV75996.1"/>
    </source>
</evidence>
<keyword evidence="3" id="KW-1185">Reference proteome</keyword>
<evidence type="ECO:0008006" key="4">
    <source>
        <dbReference type="Google" id="ProtNLM"/>
    </source>
</evidence>
<keyword evidence="1" id="KW-0378">Hydrolase</keyword>
<protein>
    <recommendedName>
        <fullName evidence="4">HAD-like protein</fullName>
    </recommendedName>
</protein>
<dbReference type="InterPro" id="IPR006384">
    <property type="entry name" value="HAD_hydro_PyrdxlP_Pase-like"/>
</dbReference>
<organism evidence="2 3">
    <name type="scientific">Cyberlindnera jadinii (strain ATCC 18201 / CBS 1600 / BCRC 20928 / JCM 3617 / NBRC 0987 / NRRL Y-1542)</name>
    <name type="common">Torula yeast</name>
    <name type="synonym">Candida utilis</name>
    <dbReference type="NCBI Taxonomy" id="983966"/>
    <lineage>
        <taxon>Eukaryota</taxon>
        <taxon>Fungi</taxon>
        <taxon>Dikarya</taxon>
        <taxon>Ascomycota</taxon>
        <taxon>Saccharomycotina</taxon>
        <taxon>Saccharomycetes</taxon>
        <taxon>Phaffomycetales</taxon>
        <taxon>Phaffomycetaceae</taxon>
        <taxon>Cyberlindnera</taxon>
    </lineage>
</organism>
<dbReference type="EMBL" id="KV453925">
    <property type="protein sequence ID" value="ODV75996.1"/>
    <property type="molecule type" value="Genomic_DNA"/>
</dbReference>
<dbReference type="NCBIfam" id="TIGR01489">
    <property type="entry name" value="DKMTPPase-SF"/>
    <property type="match status" value="1"/>
</dbReference>
<dbReference type="NCBIfam" id="TIGR01488">
    <property type="entry name" value="HAD-SF-IB"/>
    <property type="match status" value="1"/>
</dbReference>
<reference evidence="2 3" key="1">
    <citation type="journal article" date="2016" name="Proc. Natl. Acad. Sci. U.S.A.">
        <title>Comparative genomics of biotechnologically important yeasts.</title>
        <authorList>
            <person name="Riley R."/>
            <person name="Haridas S."/>
            <person name="Wolfe K.H."/>
            <person name="Lopes M.R."/>
            <person name="Hittinger C.T."/>
            <person name="Goeker M."/>
            <person name="Salamov A.A."/>
            <person name="Wisecaver J.H."/>
            <person name="Long T.M."/>
            <person name="Calvey C.H."/>
            <person name="Aerts A.L."/>
            <person name="Barry K.W."/>
            <person name="Choi C."/>
            <person name="Clum A."/>
            <person name="Coughlan A.Y."/>
            <person name="Deshpande S."/>
            <person name="Douglass A.P."/>
            <person name="Hanson S.J."/>
            <person name="Klenk H.-P."/>
            <person name="LaButti K.M."/>
            <person name="Lapidus A."/>
            <person name="Lindquist E.A."/>
            <person name="Lipzen A.M."/>
            <person name="Meier-Kolthoff J.P."/>
            <person name="Ohm R.A."/>
            <person name="Otillar R.P."/>
            <person name="Pangilinan J.L."/>
            <person name="Peng Y."/>
            <person name="Rokas A."/>
            <person name="Rosa C.A."/>
            <person name="Scheuner C."/>
            <person name="Sibirny A.A."/>
            <person name="Slot J.C."/>
            <person name="Stielow J.B."/>
            <person name="Sun H."/>
            <person name="Kurtzman C.P."/>
            <person name="Blackwell M."/>
            <person name="Grigoriev I.V."/>
            <person name="Jeffries T.W."/>
        </authorList>
    </citation>
    <scope>NUCLEOTIDE SEQUENCE [LARGE SCALE GENOMIC DNA]</scope>
    <source>
        <strain evidence="3">ATCC 18201 / CBS 1600 / BCRC 20928 / JCM 3617 / NBRC 0987 / NRRL Y-1542</strain>
    </source>
</reference>
<dbReference type="PANTHER" id="PTHR28181:SF2">
    <property type="entry name" value="PHOSPHORIC MONOESTER HYDROLASE"/>
    <property type="match status" value="1"/>
</dbReference>
<evidence type="ECO:0000256" key="1">
    <source>
        <dbReference type="ARBA" id="ARBA00022801"/>
    </source>
</evidence>
<dbReference type="GO" id="GO:0016791">
    <property type="term" value="F:phosphatase activity"/>
    <property type="evidence" value="ECO:0007669"/>
    <property type="project" value="InterPro"/>
</dbReference>
<evidence type="ECO:0000313" key="3">
    <source>
        <dbReference type="Proteomes" id="UP000094389"/>
    </source>
</evidence>
<dbReference type="GeneID" id="30986846"/>